<evidence type="ECO:0000313" key="7">
    <source>
        <dbReference type="Proteomes" id="UP001521209"/>
    </source>
</evidence>
<comment type="catalytic activity">
    <reaction evidence="4">
        <text>a 2'-deoxyadenosine in DNA + S-adenosyl-L-methionine = an N(6)-methyl-2'-deoxyadenosine in DNA + S-adenosyl-L-homocysteine + H(+)</text>
        <dbReference type="Rhea" id="RHEA:15197"/>
        <dbReference type="Rhea" id="RHEA-COMP:12418"/>
        <dbReference type="Rhea" id="RHEA-COMP:12419"/>
        <dbReference type="ChEBI" id="CHEBI:15378"/>
        <dbReference type="ChEBI" id="CHEBI:57856"/>
        <dbReference type="ChEBI" id="CHEBI:59789"/>
        <dbReference type="ChEBI" id="CHEBI:90615"/>
        <dbReference type="ChEBI" id="CHEBI:90616"/>
        <dbReference type="EC" id="2.1.1.72"/>
    </reaction>
</comment>
<reference evidence="6 7" key="1">
    <citation type="submission" date="2022-01" db="EMBL/GenBank/DDBJ databases">
        <authorList>
            <person name="Won M."/>
            <person name="Kim S.-J."/>
            <person name="Kwon S.-W."/>
        </authorList>
    </citation>
    <scope>NUCLEOTIDE SEQUENCE [LARGE SCALE GENOMIC DNA]</scope>
    <source>
        <strain evidence="6 7">KCTC 23505</strain>
    </source>
</reference>
<evidence type="ECO:0000256" key="1">
    <source>
        <dbReference type="ARBA" id="ARBA00011900"/>
    </source>
</evidence>
<evidence type="ECO:0000259" key="5">
    <source>
        <dbReference type="Pfam" id="PF18135"/>
    </source>
</evidence>
<dbReference type="EMBL" id="JAKGBZ010000015">
    <property type="protein sequence ID" value="MCF3946942.1"/>
    <property type="molecule type" value="Genomic_DNA"/>
</dbReference>
<evidence type="ECO:0000313" key="6">
    <source>
        <dbReference type="EMBL" id="MCF3946942.1"/>
    </source>
</evidence>
<dbReference type="SUPFAM" id="SSF53335">
    <property type="entry name" value="S-adenosyl-L-methionine-dependent methyltransferases"/>
    <property type="match status" value="1"/>
</dbReference>
<protein>
    <recommendedName>
        <fullName evidence="1">site-specific DNA-methyltransferase (adenine-specific)</fullName>
        <ecNumber evidence="1">2.1.1.72</ecNumber>
    </recommendedName>
</protein>
<organism evidence="6 7">
    <name type="scientific">Acidiphilium iwatense</name>
    <dbReference type="NCBI Taxonomy" id="768198"/>
    <lineage>
        <taxon>Bacteria</taxon>
        <taxon>Pseudomonadati</taxon>
        <taxon>Pseudomonadota</taxon>
        <taxon>Alphaproteobacteria</taxon>
        <taxon>Acetobacterales</taxon>
        <taxon>Acidocellaceae</taxon>
        <taxon>Acidiphilium</taxon>
    </lineage>
</organism>
<evidence type="ECO:0000256" key="2">
    <source>
        <dbReference type="ARBA" id="ARBA00022603"/>
    </source>
</evidence>
<dbReference type="RefSeq" id="WP_235704172.1">
    <property type="nucleotide sequence ID" value="NZ_JAKGBZ010000015.1"/>
</dbReference>
<dbReference type="EC" id="2.1.1.72" evidence="1"/>
<dbReference type="Gene3D" id="3.40.50.150">
    <property type="entry name" value="Vaccinia Virus protein VP39"/>
    <property type="match status" value="1"/>
</dbReference>
<dbReference type="Pfam" id="PF18135">
    <property type="entry name" value="Type_ISP_C"/>
    <property type="match status" value="1"/>
</dbReference>
<name>A0ABS9DW41_9PROT</name>
<accession>A0ABS9DW41</accession>
<keyword evidence="3" id="KW-0808">Transferase</keyword>
<proteinExistence type="predicted"/>
<feature type="domain" description="Type ISP restriction-modification enzyme LLaBIII C-terminal specificity" evidence="5">
    <location>
        <begin position="197"/>
        <end position="352"/>
    </location>
</feature>
<dbReference type="InterPro" id="IPR029063">
    <property type="entry name" value="SAM-dependent_MTases_sf"/>
</dbReference>
<evidence type="ECO:0000256" key="3">
    <source>
        <dbReference type="ARBA" id="ARBA00022679"/>
    </source>
</evidence>
<sequence>MITGNPPYSGHSRNKGNWITRAIDAYKIVDGKPLGEKNPKWLNDDYVKFIRFAQMKIDAVPEGIVGIITNHSFLDNPTFRGMRQSLMASFDRIYLLDLHGNAKKKEHAPDGGKDENVFDIEQGVAVSLFVKTRDPKDRKVFRADIFGPRLAKYETCARTSFAAVDWREVKPATPFYLFETGDAVLEVEYRRFIAVGDIFPVNSVGIVTARDDLAIQFSREDVMRVVRDFSERDVENAREHYHLGKDVRDWRVGWAQRDVIASGPESACAKPVLYRPFDTRWTYYTGRSRGFHCYPRHDVMRHMLQDNVGLLTCRQVTSDDWQHAFATENITDDSLVSNRTKERGYLFPLYLLWGGSRTAFPGKDDG</sequence>
<dbReference type="PANTHER" id="PTHR33841">
    <property type="entry name" value="DNA METHYLTRANSFERASE YEEA-RELATED"/>
    <property type="match status" value="1"/>
</dbReference>
<evidence type="ECO:0000256" key="4">
    <source>
        <dbReference type="ARBA" id="ARBA00047942"/>
    </source>
</evidence>
<keyword evidence="7" id="KW-1185">Reference proteome</keyword>
<dbReference type="InterPro" id="IPR041635">
    <property type="entry name" value="Type_ISP_LLaBIII_C"/>
</dbReference>
<dbReference type="Proteomes" id="UP001521209">
    <property type="component" value="Unassembled WGS sequence"/>
</dbReference>
<dbReference type="InterPro" id="IPR050953">
    <property type="entry name" value="N4_N6_ade-DNA_methylase"/>
</dbReference>
<dbReference type="PANTHER" id="PTHR33841:SF1">
    <property type="entry name" value="DNA METHYLTRANSFERASE A"/>
    <property type="match status" value="1"/>
</dbReference>
<comment type="caution">
    <text evidence="6">The sequence shown here is derived from an EMBL/GenBank/DDBJ whole genome shotgun (WGS) entry which is preliminary data.</text>
</comment>
<keyword evidence="2" id="KW-0489">Methyltransferase</keyword>
<gene>
    <name evidence="6" type="ORF">L2A60_09645</name>
</gene>